<sequence length="213" mass="23207">MPILRLTSSNSRNILLKRLVADAADSAEYDGHLKWIVFQFLSVAWGGELPPFVQITSEGFSPGTIHQEDDSGTRHPELVVFSALHRAALAVLGSALPPVDEHIQSQLQRVNEESMFGAVVMMSEVLTREWTPEWSEAIGSLFLRRGTLVGPFPTGVSPGVIADVVSAGVHQAGNENHIPIDLRRATQIGTMLNVTPRAEGSTVFPVDIDDYLE</sequence>
<reference evidence="1" key="2">
    <citation type="submission" date="2023-05" db="EMBL/GenBank/DDBJ databases">
        <authorList>
            <person name="Li W."/>
        </authorList>
    </citation>
    <scope>NUCLEOTIDE SEQUENCE</scope>
    <source>
        <strain evidence="1">RcPhV-10125-2</strain>
    </source>
</reference>
<accession>A0AA51GJQ1</accession>
<organism evidence="1">
    <name type="scientific">Rhizoctonia cerealis phyllomonavirus</name>
    <dbReference type="NCBI Taxonomy" id="3068671"/>
    <lineage>
        <taxon>Viruses</taxon>
        <taxon>Riboviria</taxon>
        <taxon>Orthornavirae</taxon>
        <taxon>Negarnaviricota</taxon>
        <taxon>Haploviricotina</taxon>
        <taxon>Monjiviricetes</taxon>
        <taxon>Mononegavirales</taxon>
        <taxon>Mymonaviridae</taxon>
        <taxon>Phyllomonavirus</taxon>
    </lineage>
</organism>
<proteinExistence type="predicted"/>
<evidence type="ECO:0000313" key="1">
    <source>
        <dbReference type="EMBL" id="WMI40132.1"/>
    </source>
</evidence>
<name>A0AA51GJQ1_9MONO</name>
<reference evidence="1" key="1">
    <citation type="journal article" date="2023" name="Microbiol. Spectr.">
        <title>Extreme Diversity of Mycoviruses Present in Single Strains of Rhizoctonia cerealis, the Pathogen of Wheat Sharp Eyespot.</title>
        <authorList>
            <person name="Li W."/>
            <person name="Sun H."/>
            <person name="Cao S."/>
            <person name="Zhang A."/>
            <person name="Zhang H."/>
            <person name="Shu Y."/>
            <person name="Chen H."/>
        </authorList>
    </citation>
    <scope>NUCLEOTIDE SEQUENCE</scope>
    <source>
        <strain evidence="1">RcPhV-10125-2</strain>
    </source>
</reference>
<dbReference type="EMBL" id="OQ999763">
    <property type="protein sequence ID" value="WMI40132.1"/>
    <property type="molecule type" value="Viral_cRNA"/>
</dbReference>
<protein>
    <submittedName>
        <fullName evidence="1">Uncharacterized protein</fullName>
    </submittedName>
</protein>